<protein>
    <submittedName>
        <fullName evidence="2">Uncharacterized protein</fullName>
    </submittedName>
</protein>
<proteinExistence type="predicted"/>
<reference evidence="2 3" key="1">
    <citation type="journal article" date="2011" name="J. Bacteriol.">
        <title>Complete genome sequence of the polycyclic aromatic hydrocarbon-degrading bacterium Alteromonas sp. strain SN2.</title>
        <authorList>
            <person name="Jin H.M."/>
            <person name="Jeong H."/>
            <person name="Moon E.J."/>
            <person name="Math R.K."/>
            <person name="Lee K."/>
            <person name="Kim H.J."/>
            <person name="Jeon C.O."/>
            <person name="Oh T.K."/>
            <person name="Kim J.F."/>
        </authorList>
    </citation>
    <scope>NUCLEOTIDE SEQUENCE [LARGE SCALE GENOMIC DNA]</scope>
    <source>
        <strain evidence="3">JCM 17741 / KACC 18427 / KCTC 11700BP / SN2</strain>
    </source>
</reference>
<dbReference type="HOGENOM" id="CLU_1650703_0_0_6"/>
<name>F5Z6G8_ALTNA</name>
<dbReference type="Proteomes" id="UP000000683">
    <property type="component" value="Chromosome"/>
</dbReference>
<dbReference type="OrthoDB" id="6227277at2"/>
<keyword evidence="3" id="KW-1185">Reference proteome</keyword>
<accession>F5Z6G8</accession>
<evidence type="ECO:0000256" key="1">
    <source>
        <dbReference type="SAM" id="MobiDB-lite"/>
    </source>
</evidence>
<feature type="region of interest" description="Disordered" evidence="1">
    <location>
        <begin position="37"/>
        <end position="61"/>
    </location>
</feature>
<evidence type="ECO:0000313" key="2">
    <source>
        <dbReference type="EMBL" id="AEF05481.1"/>
    </source>
</evidence>
<dbReference type="EMBL" id="CP002339">
    <property type="protein sequence ID" value="AEF05481.1"/>
    <property type="molecule type" value="Genomic_DNA"/>
</dbReference>
<dbReference type="eggNOG" id="ENOG5032SC5">
    <property type="taxonomic scope" value="Bacteria"/>
</dbReference>
<organism evidence="2 3">
    <name type="scientific">Alteromonas naphthalenivorans</name>
    <dbReference type="NCBI Taxonomy" id="715451"/>
    <lineage>
        <taxon>Bacteria</taxon>
        <taxon>Pseudomonadati</taxon>
        <taxon>Pseudomonadota</taxon>
        <taxon>Gammaproteobacteria</taxon>
        <taxon>Alteromonadales</taxon>
        <taxon>Alteromonadaceae</taxon>
        <taxon>Alteromonas/Salinimonas group</taxon>
        <taxon>Alteromonas</taxon>
    </lineage>
</organism>
<dbReference type="AlphaFoldDB" id="F5Z6G8"/>
<sequence>MNKFDKALAAEIQRLPKTREPERDLWRGIELSLHSQVSGKADVNGRHENGLHKQPLGQEKRGTVARLSTTPWLAMAASAMLVSVIWFFSPVFTNGETSGEQPKLAGYALVDALSEQQDEQMATLLASYDSAPELSENWQAQLKELDDAAVVIKAALKDDPNNRALLKMLKHVYQQQITLIERVHAPKWQQI</sequence>
<gene>
    <name evidence="2" type="ordered locus">ambt_19950</name>
</gene>
<dbReference type="KEGG" id="alt:ambt_19950"/>
<dbReference type="RefSeq" id="WP_013786391.1">
    <property type="nucleotide sequence ID" value="NC_015554.1"/>
</dbReference>
<evidence type="ECO:0000313" key="3">
    <source>
        <dbReference type="Proteomes" id="UP000000683"/>
    </source>
</evidence>